<evidence type="ECO:0000313" key="7">
    <source>
        <dbReference type="EMBL" id="MFO7190955.1"/>
    </source>
</evidence>
<organism evidence="7 8">
    <name type="scientific">Thermocrispum agreste</name>
    <dbReference type="NCBI Taxonomy" id="37925"/>
    <lineage>
        <taxon>Bacteria</taxon>
        <taxon>Bacillati</taxon>
        <taxon>Actinomycetota</taxon>
        <taxon>Actinomycetes</taxon>
        <taxon>Pseudonocardiales</taxon>
        <taxon>Pseudonocardiaceae</taxon>
        <taxon>Thermocrispum</taxon>
    </lineage>
</organism>
<dbReference type="PANTHER" id="PTHR42921">
    <property type="entry name" value="ACETOACETYL-COA SYNTHETASE"/>
    <property type="match status" value="1"/>
</dbReference>
<reference evidence="7 8" key="1">
    <citation type="journal article" date="2021" name="BMC Genomics">
        <title>Genome-resolved metagenome and metatranscriptome analyses of thermophilic composting reveal key bacterial players and their metabolic interactions.</title>
        <authorList>
            <person name="Braga L.P.P."/>
            <person name="Pereira R.V."/>
            <person name="Martins L.F."/>
            <person name="Moura L.M.S."/>
            <person name="Sanchez F.B."/>
            <person name="Patane J.S.L."/>
            <person name="da Silva A.M."/>
            <person name="Setubal J.C."/>
        </authorList>
    </citation>
    <scope>NUCLEOTIDE SEQUENCE [LARGE SCALE GENOMIC DNA]</scope>
    <source>
        <strain evidence="7">ZC4RG45</strain>
    </source>
</reference>
<proteinExistence type="inferred from homology"/>
<accession>A0ABD6FAD5</accession>
<dbReference type="SUPFAM" id="SSF56801">
    <property type="entry name" value="Acetyl-CoA synthetase-like"/>
    <property type="match status" value="1"/>
</dbReference>
<dbReference type="InterPro" id="IPR020845">
    <property type="entry name" value="AMP-binding_CS"/>
</dbReference>
<evidence type="ECO:0000256" key="2">
    <source>
        <dbReference type="ARBA" id="ARBA00022598"/>
    </source>
</evidence>
<dbReference type="GO" id="GO:0005524">
    <property type="term" value="F:ATP binding"/>
    <property type="evidence" value="ECO:0007669"/>
    <property type="project" value="UniProtKB-KW"/>
</dbReference>
<dbReference type="GO" id="GO:0030729">
    <property type="term" value="F:acetoacetate-CoA ligase activity"/>
    <property type="evidence" value="ECO:0007669"/>
    <property type="project" value="UniProtKB-EC"/>
</dbReference>
<dbReference type="EC" id="6.2.1.16" evidence="7"/>
<comment type="caution">
    <text evidence="7">The sequence shown here is derived from an EMBL/GenBank/DDBJ whole genome shotgun (WGS) entry which is preliminary data.</text>
</comment>
<dbReference type="Proteomes" id="UP000249324">
    <property type="component" value="Unassembled WGS sequence"/>
</dbReference>
<protein>
    <submittedName>
        <fullName evidence="7">Acetoacetate--CoA ligase</fullName>
        <ecNumber evidence="7">6.2.1.16</ecNumber>
    </submittedName>
</protein>
<dbReference type="Gene3D" id="3.30.300.30">
    <property type="match status" value="1"/>
</dbReference>
<dbReference type="InterPro" id="IPR042099">
    <property type="entry name" value="ANL_N_sf"/>
</dbReference>
<evidence type="ECO:0000256" key="1">
    <source>
        <dbReference type="ARBA" id="ARBA00006432"/>
    </source>
</evidence>
<dbReference type="EMBL" id="QGUI02000009">
    <property type="protein sequence ID" value="MFO7190955.1"/>
    <property type="molecule type" value="Genomic_DNA"/>
</dbReference>
<dbReference type="NCBIfam" id="TIGR01217">
    <property type="entry name" value="ac_ac_CoA_syn"/>
    <property type="match status" value="1"/>
</dbReference>
<sequence length="660" mass="72335">MSDIPEVLWRPDPHRLPDTRIEQFKRWLSEQHGLDVSRYEDLWRWSVDELDTFWSAFSEFIGVRWRSEPSAVREGDRMPGVRWFPGGELNYAEHALSGVAGAEKADDELAVIFRREDGLEQQLTFGELRAKVGAARGMLRALGVQRGDRVVALAPNCPQTLVTFLAAASLGAIWSSCSPDFGVRAVADRFTQIEPKVMLAVNGYLYNGKKFDVRPTVRELAGKMPSLQGILLIDYVELEQEQLAGAVDFDTALAEHDGAPLEYEPVPFEHPLWVLYSSGTTGLPKGIVQGHGGIVVEHLKQMALALDLGPGERFFWFTTTGWMMWNFLVSGLLVGSTVVLFDGSPGHPDLSTLWRLAAQHRITYFGTSAPFVQSCMKQKIRPAAEHDLSAMRAIGSTGAPLSVDGFRWIVDEVGPVQICSVSGGTDVCTAFLGASPDVPVWLGELSCRSLGAAVAAYDEHGNEIVDEVGELVVTKPMPSMPVSFWNDPDGSRLRAAYFEDFPGVWRHGDWVRITERGSAVIYGRSDSTLNRGGVRMGTAEFYRVVESFDAITDSLVIDTTRIGEEEGALLCFLVLAPGASLAELEPQLRTKLRSELSPRHVPDRFIEVPAIPRTLNGKKCEVPVKKILSGVDPAEAISADALADPAALKPFVAMAGKAET</sequence>
<dbReference type="AlphaFoldDB" id="A0ABD6FAD5"/>
<dbReference type="CDD" id="cd05943">
    <property type="entry name" value="AACS"/>
    <property type="match status" value="1"/>
</dbReference>
<dbReference type="InterPro" id="IPR005914">
    <property type="entry name" value="Acac_CoA_synth"/>
</dbReference>
<dbReference type="Gene3D" id="3.40.50.12780">
    <property type="entry name" value="N-terminal domain of ligase-like"/>
    <property type="match status" value="1"/>
</dbReference>
<name>A0ABD6FAD5_9PSEU</name>
<dbReference type="InterPro" id="IPR000873">
    <property type="entry name" value="AMP-dep_synth/lig_dom"/>
</dbReference>
<gene>
    <name evidence="7" type="ORF">DIU77_001745</name>
</gene>
<keyword evidence="2 7" id="KW-0436">Ligase</keyword>
<dbReference type="Pfam" id="PF16177">
    <property type="entry name" value="ACAS_N"/>
    <property type="match status" value="1"/>
</dbReference>
<evidence type="ECO:0000313" key="8">
    <source>
        <dbReference type="Proteomes" id="UP000249324"/>
    </source>
</evidence>
<dbReference type="InterPro" id="IPR032387">
    <property type="entry name" value="ACAS_N"/>
</dbReference>
<evidence type="ECO:0000259" key="5">
    <source>
        <dbReference type="Pfam" id="PF00501"/>
    </source>
</evidence>
<evidence type="ECO:0000256" key="3">
    <source>
        <dbReference type="ARBA" id="ARBA00022741"/>
    </source>
</evidence>
<keyword evidence="4" id="KW-0067">ATP-binding</keyword>
<feature type="domain" description="Acetyl-coenzyme A synthetase N-terminal" evidence="6">
    <location>
        <begin position="39"/>
        <end position="95"/>
    </location>
</feature>
<dbReference type="Pfam" id="PF00501">
    <property type="entry name" value="AMP-binding"/>
    <property type="match status" value="1"/>
</dbReference>
<comment type="similarity">
    <text evidence="1">Belongs to the ATP-dependent AMP-binding enzyme family.</text>
</comment>
<evidence type="ECO:0000259" key="6">
    <source>
        <dbReference type="Pfam" id="PF16177"/>
    </source>
</evidence>
<dbReference type="PANTHER" id="PTHR42921:SF1">
    <property type="entry name" value="ACETOACETYL-COA SYNTHETASE"/>
    <property type="match status" value="1"/>
</dbReference>
<dbReference type="NCBIfam" id="NF002937">
    <property type="entry name" value="PRK03584.1"/>
    <property type="match status" value="1"/>
</dbReference>
<dbReference type="PROSITE" id="PS00455">
    <property type="entry name" value="AMP_BINDING"/>
    <property type="match status" value="1"/>
</dbReference>
<dbReference type="InterPro" id="IPR045851">
    <property type="entry name" value="AMP-bd_C_sf"/>
</dbReference>
<keyword evidence="3" id="KW-0547">Nucleotide-binding</keyword>
<evidence type="ECO:0000256" key="4">
    <source>
        <dbReference type="ARBA" id="ARBA00022840"/>
    </source>
</evidence>
<feature type="domain" description="AMP-dependent synthetase/ligase" evidence="5">
    <location>
        <begin position="102"/>
        <end position="476"/>
    </location>
</feature>